<dbReference type="EMBL" id="VOMB01000026">
    <property type="protein sequence ID" value="MBU9766922.1"/>
    <property type="molecule type" value="Genomic_DNA"/>
</dbReference>
<comment type="caution">
    <text evidence="1">The sequence shown here is derived from an EMBL/GenBank/DDBJ whole genome shotgun (WGS) entry which is preliminary data.</text>
</comment>
<dbReference type="RefSeq" id="WP_217160777.1">
    <property type="nucleotide sequence ID" value="NZ_VOMB01000026.1"/>
</dbReference>
<reference evidence="1 2" key="1">
    <citation type="journal article" date="2021" name="Sci. Rep.">
        <title>Phenotypic and genomic hallmarks of a novel, potentially pathogenic rapidly growing Mycobacterium species related to the Mycobacterium fortuitum complex.</title>
        <authorList>
            <person name="Gharbi R."/>
            <person name="Khanna V."/>
            <person name="Frigui W."/>
            <person name="Mhenni B."/>
            <person name="Brosch R."/>
            <person name="Mardassi H."/>
        </authorList>
    </citation>
    <scope>NUCLEOTIDE SEQUENCE [LARGE SCALE GENOMIC DNA]</scope>
    <source>
        <strain evidence="1 2">TNTM28</strain>
    </source>
</reference>
<gene>
    <name evidence="1" type="ORF">FR943_24145</name>
</gene>
<name>A0ABS6KTL0_9MYCO</name>
<protein>
    <submittedName>
        <fullName evidence="1">Uncharacterized protein</fullName>
    </submittedName>
</protein>
<accession>A0ABS6KTL0</accession>
<proteinExistence type="predicted"/>
<evidence type="ECO:0000313" key="1">
    <source>
        <dbReference type="EMBL" id="MBU9766922.1"/>
    </source>
</evidence>
<sequence>MCTYRGGVRLFVVEAGDWIELTGDDRPATRISAPDLAAARRISSGLKSDDGAASVILDVAVAVAADYRSARGSLSVAGPEAGAAAQVRYVGTVDGLAGLIADIEAAGVADGVTLIPVGPDQEPRVLGDDVLRRLALRSSARAS</sequence>
<dbReference type="Proteomes" id="UP000812982">
    <property type="component" value="Unassembled WGS sequence"/>
</dbReference>
<organism evidence="1 2">
    <name type="scientific">[Mycobacterium] fortunisiensis</name>
    <dbReference type="NCBI Taxonomy" id="2600579"/>
    <lineage>
        <taxon>Bacteria</taxon>
        <taxon>Bacillati</taxon>
        <taxon>Actinomycetota</taxon>
        <taxon>Actinomycetes</taxon>
        <taxon>Mycobacteriales</taxon>
        <taxon>Mycobacteriaceae</taxon>
        <taxon>Mycolicibacterium</taxon>
    </lineage>
</organism>
<keyword evidence="2" id="KW-1185">Reference proteome</keyword>
<evidence type="ECO:0000313" key="2">
    <source>
        <dbReference type="Proteomes" id="UP000812982"/>
    </source>
</evidence>